<evidence type="ECO:0000313" key="2">
    <source>
        <dbReference type="EMBL" id="CAE0354800.1"/>
    </source>
</evidence>
<name>A0A7S3JJB4_9SPIT</name>
<evidence type="ECO:0000256" key="1">
    <source>
        <dbReference type="SAM" id="MobiDB-lite"/>
    </source>
</evidence>
<feature type="compositionally biased region" description="Polar residues" evidence="1">
    <location>
        <begin position="1"/>
        <end position="16"/>
    </location>
</feature>
<accession>A0A7S3JJB4</accession>
<feature type="region of interest" description="Disordered" evidence="1">
    <location>
        <begin position="42"/>
        <end position="73"/>
    </location>
</feature>
<gene>
    <name evidence="2" type="ORF">EHAR0213_LOCUS13716</name>
</gene>
<sequence>MSRGQNDGGQEQSSSIYEKFKENTHKIFNEDIAMVSQVNRSHVGDIEKGHQNLASGHSLKPKHSRNDKKRQEYRNLSQINVKSMNPYMDKGEEVDLLSGSSKQPSEVFHNSMKKKKKIAQGGKKTLNPPIKLDKNLKSIEDRILNKMKAKKETINVLPKMPSIERNHSPPISYDVGRFSAMKHGQDNSHQTMTNML</sequence>
<feature type="compositionally biased region" description="Basic residues" evidence="1">
    <location>
        <begin position="59"/>
        <end position="68"/>
    </location>
</feature>
<feature type="region of interest" description="Disordered" evidence="1">
    <location>
        <begin position="1"/>
        <end position="20"/>
    </location>
</feature>
<dbReference type="AlphaFoldDB" id="A0A7S3JJB4"/>
<proteinExistence type="predicted"/>
<reference evidence="2" key="1">
    <citation type="submission" date="2021-01" db="EMBL/GenBank/DDBJ databases">
        <authorList>
            <person name="Corre E."/>
            <person name="Pelletier E."/>
            <person name="Niang G."/>
            <person name="Scheremetjew M."/>
            <person name="Finn R."/>
            <person name="Kale V."/>
            <person name="Holt S."/>
            <person name="Cochrane G."/>
            <person name="Meng A."/>
            <person name="Brown T."/>
            <person name="Cohen L."/>
        </authorList>
    </citation>
    <scope>NUCLEOTIDE SEQUENCE</scope>
    <source>
        <strain evidence="2">FSP1.4</strain>
    </source>
</reference>
<protein>
    <submittedName>
        <fullName evidence="2">Uncharacterized protein</fullName>
    </submittedName>
</protein>
<dbReference type="EMBL" id="HBII01033067">
    <property type="protein sequence ID" value="CAE0354800.1"/>
    <property type="molecule type" value="Transcribed_RNA"/>
</dbReference>
<organism evidence="2">
    <name type="scientific">Euplotes harpa</name>
    <dbReference type="NCBI Taxonomy" id="151035"/>
    <lineage>
        <taxon>Eukaryota</taxon>
        <taxon>Sar</taxon>
        <taxon>Alveolata</taxon>
        <taxon>Ciliophora</taxon>
        <taxon>Intramacronucleata</taxon>
        <taxon>Spirotrichea</taxon>
        <taxon>Hypotrichia</taxon>
        <taxon>Euplotida</taxon>
        <taxon>Euplotidae</taxon>
        <taxon>Euplotes</taxon>
    </lineage>
</organism>